<keyword evidence="1" id="KW-0378">Hydrolase</keyword>
<dbReference type="RefSeq" id="WP_279026998.1">
    <property type="nucleotide sequence ID" value="NZ_BAABDG010000002.1"/>
</dbReference>
<comment type="function">
    <text evidence="1">Catalyzes an amino-pyrimidine hydrolysis reaction at the C5' of the pyrimidine moiety of thiamine compounds, a reaction that is part of a thiamine salvage pathway. Thus, catalyzes the conversion of 4-amino-5-aminomethyl-2-methylpyrimidine to 4-amino-5-hydroxymethyl-2-methylpyrimidine (HMP).</text>
</comment>
<dbReference type="Pfam" id="PF03070">
    <property type="entry name" value="TENA_THI-4"/>
    <property type="match status" value="1"/>
</dbReference>
<keyword evidence="4" id="KW-1185">Reference proteome</keyword>
<comment type="caution">
    <text evidence="3">The sequence shown here is derived from an EMBL/GenBank/DDBJ whole genome shotgun (WGS) entry which is preliminary data.</text>
</comment>
<reference evidence="4" key="1">
    <citation type="journal article" date="2019" name="Int. J. Syst. Evol. Microbiol.">
        <title>The Global Catalogue of Microorganisms (GCM) 10K type strain sequencing project: providing services to taxonomists for standard genome sequencing and annotation.</title>
        <authorList>
            <consortium name="The Broad Institute Genomics Platform"/>
            <consortium name="The Broad Institute Genome Sequencing Center for Infectious Disease"/>
            <person name="Wu L."/>
            <person name="Ma J."/>
        </authorList>
    </citation>
    <scope>NUCLEOTIDE SEQUENCE [LARGE SCALE GENOMIC DNA]</scope>
    <source>
        <strain evidence="4">JCM 17201</strain>
    </source>
</reference>
<keyword evidence="1" id="KW-0784">Thiamine biosynthesis</keyword>
<dbReference type="SUPFAM" id="SSF48613">
    <property type="entry name" value="Heme oxygenase-like"/>
    <property type="match status" value="1"/>
</dbReference>
<gene>
    <name evidence="3" type="ORF">GCM10022405_09500</name>
</gene>
<comment type="catalytic activity">
    <reaction evidence="1">
        <text>thiamine + H2O = 5-(2-hydroxyethyl)-4-methylthiazole + 4-amino-5-hydroxymethyl-2-methylpyrimidine + H(+)</text>
        <dbReference type="Rhea" id="RHEA:17509"/>
        <dbReference type="ChEBI" id="CHEBI:15377"/>
        <dbReference type="ChEBI" id="CHEBI:15378"/>
        <dbReference type="ChEBI" id="CHEBI:16892"/>
        <dbReference type="ChEBI" id="CHEBI:17957"/>
        <dbReference type="ChEBI" id="CHEBI:18385"/>
        <dbReference type="EC" id="3.5.99.2"/>
    </reaction>
</comment>
<proteinExistence type="inferred from homology"/>
<evidence type="ECO:0000256" key="1">
    <source>
        <dbReference type="PIRNR" id="PIRNR003170"/>
    </source>
</evidence>
<dbReference type="PIRSF" id="PIRSF003170">
    <property type="entry name" value="Pet18p"/>
    <property type="match status" value="1"/>
</dbReference>
<sequence>MESFSERLLREHQTGWQAMQQHRFVRAIENDVLPAAVFDRYLVYEGDFVATAVAILALGISHAPDTERQRWLIGGLNELVDTQISWFETVLAKRCINRASYLPAPVGVQHFQQGMLHAARQGGYPEIITLMFGAEWMYYHWCARAAQRPQQDDDLRQWVEMHAAATFFQQANRLKTELDACALALDEDERQRLSSLYGDVLRWEIDFHSAAWE</sequence>
<organism evidence="3 4">
    <name type="scientific">Gibbsiella dentisursi</name>
    <dbReference type="NCBI Taxonomy" id="796890"/>
    <lineage>
        <taxon>Bacteria</taxon>
        <taxon>Pseudomonadati</taxon>
        <taxon>Pseudomonadota</taxon>
        <taxon>Gammaproteobacteria</taxon>
        <taxon>Enterobacterales</taxon>
        <taxon>Yersiniaceae</taxon>
        <taxon>Gibbsiella</taxon>
    </lineage>
</organism>
<dbReference type="InterPro" id="IPR004305">
    <property type="entry name" value="Thiaminase-2/PQQC"/>
</dbReference>
<accession>A0ABP7KSD6</accession>
<dbReference type="PANTHER" id="PTHR43198">
    <property type="entry name" value="BIFUNCTIONAL TH2 PROTEIN"/>
    <property type="match status" value="1"/>
</dbReference>
<dbReference type="Gene3D" id="1.20.910.10">
    <property type="entry name" value="Heme oxygenase-like"/>
    <property type="match status" value="1"/>
</dbReference>
<dbReference type="CDD" id="cd19358">
    <property type="entry name" value="TenA_E_Spr0628-like"/>
    <property type="match status" value="1"/>
</dbReference>
<evidence type="ECO:0000313" key="3">
    <source>
        <dbReference type="EMBL" id="GAA3886093.1"/>
    </source>
</evidence>
<dbReference type="PANTHER" id="PTHR43198:SF2">
    <property type="entry name" value="SI:CH1073-67J19.1-RELATED"/>
    <property type="match status" value="1"/>
</dbReference>
<dbReference type="Proteomes" id="UP001499994">
    <property type="component" value="Unassembled WGS sequence"/>
</dbReference>
<evidence type="ECO:0000313" key="4">
    <source>
        <dbReference type="Proteomes" id="UP001499994"/>
    </source>
</evidence>
<name>A0ABP7KSD6_9GAMM</name>
<dbReference type="InterPro" id="IPR026285">
    <property type="entry name" value="TenA_E"/>
</dbReference>
<dbReference type="EC" id="3.5.99.2" evidence="1"/>
<dbReference type="InterPro" id="IPR016084">
    <property type="entry name" value="Haem_Oase-like_multi-hlx"/>
</dbReference>
<comment type="pathway">
    <text evidence="1">Cofactor biosynthesis; thiamine diphosphate biosynthesis.</text>
</comment>
<feature type="domain" description="Thiaminase-2/PQQC" evidence="2">
    <location>
        <begin position="11"/>
        <end position="212"/>
    </location>
</feature>
<dbReference type="EMBL" id="BAABDG010000002">
    <property type="protein sequence ID" value="GAA3886093.1"/>
    <property type="molecule type" value="Genomic_DNA"/>
</dbReference>
<dbReference type="InterPro" id="IPR050967">
    <property type="entry name" value="Thiamine_Salvage_TenA"/>
</dbReference>
<evidence type="ECO:0000259" key="2">
    <source>
        <dbReference type="Pfam" id="PF03070"/>
    </source>
</evidence>
<comment type="similarity">
    <text evidence="1">Belongs to the TenA family.</text>
</comment>
<protein>
    <recommendedName>
        <fullName evidence="1">Aminopyrimidine aminohydrolase</fullName>
        <ecNumber evidence="1">3.5.99.2</ecNumber>
    </recommendedName>
</protein>
<comment type="catalytic activity">
    <reaction evidence="1">
        <text>4-amino-5-aminomethyl-2-methylpyrimidine + H2O = 4-amino-5-hydroxymethyl-2-methylpyrimidine + NH4(+)</text>
        <dbReference type="Rhea" id="RHEA:31799"/>
        <dbReference type="ChEBI" id="CHEBI:15377"/>
        <dbReference type="ChEBI" id="CHEBI:16892"/>
        <dbReference type="ChEBI" id="CHEBI:28938"/>
        <dbReference type="ChEBI" id="CHEBI:63416"/>
        <dbReference type="EC" id="3.5.99.2"/>
    </reaction>
</comment>